<dbReference type="AlphaFoldDB" id="A0A8J6LLZ7"/>
<sequence>MSKKVLILILAVVLVGALAFYFTRSSAPEVATDTTSFKIGLITGTVSQNEDEYRGAEAAIAKYPGLIKHVTYPDNFMQEQETFIAQVTGMAADPEIKAIVINQAVPGTVAAIRRVRETRPDMIFIAGEPHEDPPLVEPVVDVTLIPNQPARGKTIPQLAKEMGAKALLHYSFPRHMSYAQLAERRDLMKEECEKLGIEFVFVNAPDPMGEGGIPAAQQFILEDVPRQVAQYGKDIALFSTNCAMQEPLIAAALQTGAIFPEQCCPSPTHGYPGALALEITDEIKGNFPAILKAIDKKIVEMGRGGRFATWPIATGYLHSIGGVEIAKLALEGKLDLNDIDAVSKVLSEVADTEIVMTRLSDNGNFYMYVGDSYIFGK</sequence>
<dbReference type="InterPro" id="IPR028082">
    <property type="entry name" value="Peripla_BP_I"/>
</dbReference>
<protein>
    <submittedName>
        <fullName evidence="1">DUF3798 domain-containing protein</fullName>
    </submittedName>
</protein>
<reference evidence="1" key="1">
    <citation type="submission" date="2020-06" db="EMBL/GenBank/DDBJ databases">
        <title>Novel chitinolytic bacterium.</title>
        <authorList>
            <person name="Ungkulpasvich U."/>
            <person name="Kosugi A."/>
            <person name="Uke A."/>
        </authorList>
    </citation>
    <scope>NUCLEOTIDE SEQUENCE</scope>
    <source>
        <strain evidence="1">UUS1-1</strain>
    </source>
</reference>
<keyword evidence="2" id="KW-1185">Reference proteome</keyword>
<proteinExistence type="predicted"/>
<gene>
    <name evidence="1" type="ORF">G5B42_06025</name>
</gene>
<evidence type="ECO:0000313" key="2">
    <source>
        <dbReference type="Proteomes" id="UP000657177"/>
    </source>
</evidence>
<dbReference type="EMBL" id="JAAKDE010000012">
    <property type="protein sequence ID" value="MBA2133099.1"/>
    <property type="molecule type" value="Genomic_DNA"/>
</dbReference>
<accession>A0A8J6LLZ7</accession>
<comment type="caution">
    <text evidence="1">The sequence shown here is derived from an EMBL/GenBank/DDBJ whole genome shotgun (WGS) entry which is preliminary data.</text>
</comment>
<dbReference type="InterPro" id="IPR024258">
    <property type="entry name" value="DUF3798"/>
</dbReference>
<dbReference type="Pfam" id="PF12683">
    <property type="entry name" value="DUF3798"/>
    <property type="match status" value="1"/>
</dbReference>
<evidence type="ECO:0000313" key="1">
    <source>
        <dbReference type="EMBL" id="MBA2133099.1"/>
    </source>
</evidence>
<dbReference type="Proteomes" id="UP000657177">
    <property type="component" value="Unassembled WGS sequence"/>
</dbReference>
<dbReference type="RefSeq" id="WP_181339556.1">
    <property type="nucleotide sequence ID" value="NZ_JAAKDE010000012.1"/>
</dbReference>
<dbReference type="SUPFAM" id="SSF53822">
    <property type="entry name" value="Periplasmic binding protein-like I"/>
    <property type="match status" value="1"/>
</dbReference>
<name>A0A8J6LLZ7_9FIRM</name>
<dbReference type="Gene3D" id="3.40.50.11390">
    <property type="match status" value="1"/>
</dbReference>
<organism evidence="1 2">
    <name type="scientific">Capillibacterium thermochitinicola</name>
    <dbReference type="NCBI Taxonomy" id="2699427"/>
    <lineage>
        <taxon>Bacteria</taxon>
        <taxon>Bacillati</taxon>
        <taxon>Bacillota</taxon>
        <taxon>Capillibacterium</taxon>
    </lineage>
</organism>